<reference evidence="1 2" key="1">
    <citation type="journal article" date="2014" name="PLoS ONE">
        <title>Global Analysis of Gene Expression Profiles in Physic Nut (Jatropha curcas L.) Seedlings Exposed to Salt Stress.</title>
        <authorList>
            <person name="Zhang L."/>
            <person name="Zhang C."/>
            <person name="Wu P."/>
            <person name="Chen Y."/>
            <person name="Li M."/>
            <person name="Jiang H."/>
            <person name="Wu G."/>
        </authorList>
    </citation>
    <scope>NUCLEOTIDE SEQUENCE [LARGE SCALE GENOMIC DNA]</scope>
    <source>
        <strain evidence="2">cv. GZQX0401</strain>
        <tissue evidence="1">Young leaves</tissue>
    </source>
</reference>
<evidence type="ECO:0000313" key="2">
    <source>
        <dbReference type="Proteomes" id="UP000027138"/>
    </source>
</evidence>
<dbReference type="EMBL" id="KK914514">
    <property type="protein sequence ID" value="KDP34670.1"/>
    <property type="molecule type" value="Genomic_DNA"/>
</dbReference>
<dbReference type="Proteomes" id="UP000027138">
    <property type="component" value="Unassembled WGS sequence"/>
</dbReference>
<proteinExistence type="predicted"/>
<sequence>MRCSLEVVGLTGNRETATVKGDSGVEVKLALIRLRERSTDTEETRNMLAIEGEIDCHPLLVSASPELIEAGRRERAHCAIKEEEKGQFKRFRSNQFLEGSALVFKRFKHELTVFDLIFSSTDSF</sequence>
<keyword evidence="2" id="KW-1185">Reference proteome</keyword>
<gene>
    <name evidence="1" type="ORF">JCGZ_11018</name>
</gene>
<dbReference type="AlphaFoldDB" id="A0A067KQW8"/>
<name>A0A067KQW8_JATCU</name>
<organism evidence="1 2">
    <name type="scientific">Jatropha curcas</name>
    <name type="common">Barbados nut</name>
    <dbReference type="NCBI Taxonomy" id="180498"/>
    <lineage>
        <taxon>Eukaryota</taxon>
        <taxon>Viridiplantae</taxon>
        <taxon>Streptophyta</taxon>
        <taxon>Embryophyta</taxon>
        <taxon>Tracheophyta</taxon>
        <taxon>Spermatophyta</taxon>
        <taxon>Magnoliopsida</taxon>
        <taxon>eudicotyledons</taxon>
        <taxon>Gunneridae</taxon>
        <taxon>Pentapetalae</taxon>
        <taxon>rosids</taxon>
        <taxon>fabids</taxon>
        <taxon>Malpighiales</taxon>
        <taxon>Euphorbiaceae</taxon>
        <taxon>Crotonoideae</taxon>
        <taxon>Jatropheae</taxon>
        <taxon>Jatropha</taxon>
    </lineage>
</organism>
<protein>
    <submittedName>
        <fullName evidence="1">Uncharacterized protein</fullName>
    </submittedName>
</protein>
<evidence type="ECO:0000313" key="1">
    <source>
        <dbReference type="EMBL" id="KDP34670.1"/>
    </source>
</evidence>
<accession>A0A067KQW8</accession>